<evidence type="ECO:0000259" key="1">
    <source>
        <dbReference type="Pfam" id="PF07790"/>
    </source>
</evidence>
<dbReference type="STRING" id="273075.gene:9572065"/>
<dbReference type="InParanoid" id="Q9HJW2"/>
<dbReference type="PaxDb" id="273075-Ta0851"/>
<proteinExistence type="predicted"/>
<dbReference type="eggNOG" id="arCOG02423">
    <property type="taxonomic scope" value="Archaea"/>
</dbReference>
<dbReference type="AlphaFoldDB" id="Q9HJW2"/>
<dbReference type="InterPro" id="IPR012859">
    <property type="entry name" value="Pilin_N_archaeal"/>
</dbReference>
<evidence type="ECO:0000313" key="3">
    <source>
        <dbReference type="Proteomes" id="UP000001024"/>
    </source>
</evidence>
<dbReference type="HOGENOM" id="CLU_1431718_0_0_2"/>
<dbReference type="InterPro" id="IPR013373">
    <property type="entry name" value="Flagellin/pilin_N_arc"/>
</dbReference>
<accession>Q9HJW2</accession>
<protein>
    <recommendedName>
        <fullName evidence="1">Archaeal Type IV pilin N-terminal domain-containing protein</fullName>
    </recommendedName>
</protein>
<dbReference type="EnsemblBacteria" id="CAC11980">
    <property type="protein sequence ID" value="CAC11980"/>
    <property type="gene ID" value="CAC11980"/>
</dbReference>
<dbReference type="Pfam" id="PF07790">
    <property type="entry name" value="Pilin_N"/>
    <property type="match status" value="1"/>
</dbReference>
<dbReference type="NCBIfam" id="TIGR02537">
    <property type="entry name" value="arch_flag_Nterm"/>
    <property type="match status" value="1"/>
</dbReference>
<sequence>MYECIMKFSRQDKAVSPIIATILLIAITIVLAATPYSLLGGYVSLISAPTPQASMTVTNQTQQASNDGVYTIYISGVNQNISLAKVTLEFQASDGNITVVPLTQGTIQTQYWKITVNGPDYLSALTVITISSLPNNGDPFIKFVKLVDTVTDGTIASQNVGLASATS</sequence>
<reference evidence="2 3" key="1">
    <citation type="journal article" date="2000" name="Nature">
        <title>The genome sequence of the thermoacidophilic scavenger Thermoplasma acidophilum.</title>
        <authorList>
            <person name="Ruepp A."/>
            <person name="Graml W."/>
            <person name="Santos-Martinez M.L."/>
            <person name="Koretke K.K."/>
            <person name="Volker C."/>
            <person name="Mewes H.W."/>
            <person name="Frishman D."/>
            <person name="Stocker S."/>
            <person name="Lupas A.N."/>
            <person name="Baumeister W."/>
        </authorList>
    </citation>
    <scope>NUCLEOTIDE SEQUENCE [LARGE SCALE GENOMIC DNA]</scope>
    <source>
        <strain evidence="3">ATCC 25905 / DSM 1728 / JCM 9062 / NBRC 15155 / AMRC-C165</strain>
    </source>
</reference>
<keyword evidence="3" id="KW-1185">Reference proteome</keyword>
<evidence type="ECO:0000313" key="2">
    <source>
        <dbReference type="EMBL" id="CAC11980.1"/>
    </source>
</evidence>
<dbReference type="EMBL" id="AL445065">
    <property type="protein sequence ID" value="CAC11980.1"/>
    <property type="molecule type" value="Genomic_DNA"/>
</dbReference>
<organism evidence="2 3">
    <name type="scientific">Thermoplasma acidophilum (strain ATCC 25905 / DSM 1728 / JCM 9062 / NBRC 15155 / AMRC-C165)</name>
    <dbReference type="NCBI Taxonomy" id="273075"/>
    <lineage>
        <taxon>Archaea</taxon>
        <taxon>Methanobacteriati</taxon>
        <taxon>Thermoplasmatota</taxon>
        <taxon>Thermoplasmata</taxon>
        <taxon>Thermoplasmatales</taxon>
        <taxon>Thermoplasmataceae</taxon>
        <taxon>Thermoplasma</taxon>
    </lineage>
</organism>
<dbReference type="KEGG" id="tac:Ta0851"/>
<name>Q9HJW2_THEAC</name>
<feature type="domain" description="Archaeal Type IV pilin N-terminal" evidence="1">
    <location>
        <begin position="13"/>
        <end position="75"/>
    </location>
</feature>
<gene>
    <name evidence="2" type="ordered locus">Ta0851</name>
</gene>
<dbReference type="Proteomes" id="UP000001024">
    <property type="component" value="Chromosome"/>
</dbReference>